<dbReference type="PANTHER" id="PTHR40547:SF1">
    <property type="entry name" value="SLL0298 PROTEIN"/>
    <property type="match status" value="1"/>
</dbReference>
<keyword evidence="1" id="KW-0472">Membrane</keyword>
<evidence type="ECO:0000256" key="1">
    <source>
        <dbReference type="SAM" id="Phobius"/>
    </source>
</evidence>
<comment type="caution">
    <text evidence="3">The sequence shown here is derived from an EMBL/GenBank/DDBJ whole genome shotgun (WGS) entry which is preliminary data.</text>
</comment>
<evidence type="ECO:0000313" key="4">
    <source>
        <dbReference type="Proteomes" id="UP000178082"/>
    </source>
</evidence>
<dbReference type="Pfam" id="PF09835">
    <property type="entry name" value="DUF2062"/>
    <property type="match status" value="1"/>
</dbReference>
<dbReference type="Proteomes" id="UP000178082">
    <property type="component" value="Unassembled WGS sequence"/>
</dbReference>
<organism evidence="3 4">
    <name type="scientific">Candidatus Schekmanbacteria bacterium RIFCSPLOWO2_12_FULL_38_15</name>
    <dbReference type="NCBI Taxonomy" id="1817883"/>
    <lineage>
        <taxon>Bacteria</taxon>
        <taxon>Candidatus Schekmaniibacteriota</taxon>
    </lineage>
</organism>
<name>A0A1F7SJQ2_9BACT</name>
<dbReference type="PANTHER" id="PTHR40547">
    <property type="entry name" value="SLL0298 PROTEIN"/>
    <property type="match status" value="1"/>
</dbReference>
<dbReference type="InterPro" id="IPR018639">
    <property type="entry name" value="DUF2062"/>
</dbReference>
<evidence type="ECO:0000313" key="3">
    <source>
        <dbReference type="EMBL" id="OGL53468.1"/>
    </source>
</evidence>
<accession>A0A1F7SJQ2</accession>
<reference evidence="3 4" key="1">
    <citation type="journal article" date="2016" name="Nat. Commun.">
        <title>Thousands of microbial genomes shed light on interconnected biogeochemical processes in an aquifer system.</title>
        <authorList>
            <person name="Anantharaman K."/>
            <person name="Brown C.T."/>
            <person name="Hug L.A."/>
            <person name="Sharon I."/>
            <person name="Castelle C.J."/>
            <person name="Probst A.J."/>
            <person name="Thomas B.C."/>
            <person name="Singh A."/>
            <person name="Wilkins M.J."/>
            <person name="Karaoz U."/>
            <person name="Brodie E.L."/>
            <person name="Williams K.H."/>
            <person name="Hubbard S.S."/>
            <person name="Banfield J.F."/>
        </authorList>
    </citation>
    <scope>NUCLEOTIDE SEQUENCE [LARGE SCALE GENOMIC DNA]</scope>
</reference>
<proteinExistence type="predicted"/>
<feature type="transmembrane region" description="Helical" evidence="1">
    <location>
        <begin position="60"/>
        <end position="77"/>
    </location>
</feature>
<keyword evidence="1" id="KW-1133">Transmembrane helix</keyword>
<evidence type="ECO:0000259" key="2">
    <source>
        <dbReference type="Pfam" id="PF09835"/>
    </source>
</evidence>
<protein>
    <recommendedName>
        <fullName evidence="2">DUF2062 domain-containing protein</fullName>
    </recommendedName>
</protein>
<feature type="domain" description="DUF2062" evidence="2">
    <location>
        <begin position="5"/>
        <end position="162"/>
    </location>
</feature>
<sequence length="165" mass="18244">MNLLKSLKEGFEHILKLDDPPHKVALGFAIGIFSGFTPFLGFHLILAVVLAWFFRVRIRVAALGTLVHNPWTIPFIYGGNLVVGNKLVGSASPVTLNYILNFANDFGEALFALNLKAFKLLFYDFLIIAKPFAVGTVVLGFLSSFISYLIIFVVLKNIKNKKTGP</sequence>
<dbReference type="STRING" id="1817883.A3G31_08200"/>
<feature type="transmembrane region" description="Helical" evidence="1">
    <location>
        <begin position="25"/>
        <end position="53"/>
    </location>
</feature>
<dbReference type="AlphaFoldDB" id="A0A1F7SJQ2"/>
<dbReference type="EMBL" id="MGDI01000025">
    <property type="protein sequence ID" value="OGL53468.1"/>
    <property type="molecule type" value="Genomic_DNA"/>
</dbReference>
<feature type="transmembrane region" description="Helical" evidence="1">
    <location>
        <begin position="132"/>
        <end position="155"/>
    </location>
</feature>
<gene>
    <name evidence="3" type="ORF">A3G31_08200</name>
</gene>
<keyword evidence="1" id="KW-0812">Transmembrane</keyword>